<name>A0A6H5GMB6_9HEMI</name>
<organism evidence="1 2">
    <name type="scientific">Nesidiocoris tenuis</name>
    <dbReference type="NCBI Taxonomy" id="355587"/>
    <lineage>
        <taxon>Eukaryota</taxon>
        <taxon>Metazoa</taxon>
        <taxon>Ecdysozoa</taxon>
        <taxon>Arthropoda</taxon>
        <taxon>Hexapoda</taxon>
        <taxon>Insecta</taxon>
        <taxon>Pterygota</taxon>
        <taxon>Neoptera</taxon>
        <taxon>Paraneoptera</taxon>
        <taxon>Hemiptera</taxon>
        <taxon>Heteroptera</taxon>
        <taxon>Panheteroptera</taxon>
        <taxon>Cimicomorpha</taxon>
        <taxon>Miridae</taxon>
        <taxon>Dicyphina</taxon>
        <taxon>Nesidiocoris</taxon>
    </lineage>
</organism>
<dbReference type="OrthoDB" id="5986190at2759"/>
<accession>A0A6H5GMB6</accession>
<reference evidence="1 2" key="1">
    <citation type="submission" date="2020-02" db="EMBL/GenBank/DDBJ databases">
        <authorList>
            <person name="Ferguson B K."/>
        </authorList>
    </citation>
    <scope>NUCLEOTIDE SEQUENCE [LARGE SCALE GENOMIC DNA]</scope>
</reference>
<protein>
    <submittedName>
        <fullName evidence="1">Uncharacterized protein</fullName>
    </submittedName>
</protein>
<evidence type="ECO:0000313" key="1">
    <source>
        <dbReference type="EMBL" id="CAB0004522.1"/>
    </source>
</evidence>
<dbReference type="AlphaFoldDB" id="A0A6H5GMB6"/>
<keyword evidence="2" id="KW-1185">Reference proteome</keyword>
<dbReference type="EMBL" id="CADCXU010015093">
    <property type="protein sequence ID" value="CAB0004522.1"/>
    <property type="molecule type" value="Genomic_DNA"/>
</dbReference>
<dbReference type="Proteomes" id="UP000479000">
    <property type="component" value="Unassembled WGS sequence"/>
</dbReference>
<sequence>MLWTVEFVVRPYQYVVNVGDVGAETRRRPRMNIGLYRAALLVLGSGGGKLNLLQIPSKLFNFPTKRARPLKTDSLSSCTATAIALQIYSPNRLLSPFPPPWAPFRKQSPFFPICPSNLRKIRDFHICNARKSKKLHRKSHRSRISPVENVTNSKLPNSCCTSPSNWPRSSRTTKGSRTFTISWPIWPSRRASSEKRRNSSFSDAEVGYDFCVKTLEKKVKKDPDDEDLLTLWAMALDWYARFLLDKNRLAEAFNYFMKAYKMCLNGFYLHSGYQTYLLLFSGKIFNKNMRIDLKIIITQFTF</sequence>
<evidence type="ECO:0000313" key="2">
    <source>
        <dbReference type="Proteomes" id="UP000479000"/>
    </source>
</evidence>
<gene>
    <name evidence="1" type="ORF">NTEN_LOCUS9999</name>
</gene>
<proteinExistence type="predicted"/>